<dbReference type="PANTHER" id="PTHR43293">
    <property type="entry name" value="ACETATE COA-TRANSFERASE YDIF"/>
    <property type="match status" value="1"/>
</dbReference>
<dbReference type="SUPFAM" id="SSF100950">
    <property type="entry name" value="NagB/RpiA/CoA transferase-like"/>
    <property type="match status" value="2"/>
</dbReference>
<keyword evidence="5" id="KW-1185">Reference proteome</keyword>
<dbReference type="GO" id="GO:0016740">
    <property type="term" value="F:transferase activity"/>
    <property type="evidence" value="ECO:0007669"/>
    <property type="project" value="UniProtKB-KW"/>
</dbReference>
<dbReference type="Pfam" id="PF01144">
    <property type="entry name" value="CoA_trans"/>
    <property type="match status" value="1"/>
</dbReference>
<reference evidence="4" key="1">
    <citation type="submission" date="2022-12" db="EMBL/GenBank/DDBJ databases">
        <title>Clostridium sp. nov., isolated from industrial wastewater.</title>
        <authorList>
            <person name="Jiayan W."/>
        </authorList>
    </citation>
    <scope>NUCLEOTIDE SEQUENCE</scope>
    <source>
        <strain evidence="4">ZC22-4</strain>
    </source>
</reference>
<dbReference type="InterPro" id="IPR004165">
    <property type="entry name" value="CoA_trans_fam_I"/>
</dbReference>
<keyword evidence="2 3" id="KW-0808">Transferase</keyword>
<sequence length="516" mass="55281">MMRSKVVSLDEAISLIKDGDTVAVSGFVGAGHPEELTSGLEKKFLEENKPSNLTFIYAAGQGDSKDRAMNHVAHEGLTKRVIGGHWALAPKLQKLALDNKTEAYNFPQGTISQLFRDIAAGKIGTITHVGLKTFVDPRLQGGKINDVTKEDLVKLVNVDGNERLLYKAMPINIALVRGTYADEKGNVTMEKEVASLETLSIAQAAKNSGGKVIVQVEKIVKNGSLDPKLVKIPGIYVDAIVIGTPEKGMQTFGTQYNPAFCGDVTVPLGSMASVPLNERKIIARRAAMELPKDAVVNLGIGVPEVIAMVANEEGIGDSMTLTVEAGAIGGVPAGGLDFGATTNAEAILDQPYQFDFYDGGGVDVAFLGLAQCDEKGNINVSKFGPKIAGCGGFINITQNAKKTVYCGTFKAGGLKVAVEEGKLVIKQEGKVNKFIKEVEQITFSGEYAQEVGQPVLYITERAVFELTKEGLVLKEIAPGVDLEKDVLAHIDFKPIVAKDLKLMDERIFKDELMGLK</sequence>
<evidence type="ECO:0000313" key="4">
    <source>
        <dbReference type="EMBL" id="MCY6957054.1"/>
    </source>
</evidence>
<dbReference type="EMBL" id="JAPQFJ010000001">
    <property type="protein sequence ID" value="MCY6957054.1"/>
    <property type="molecule type" value="Genomic_DNA"/>
</dbReference>
<evidence type="ECO:0000256" key="2">
    <source>
        <dbReference type="ARBA" id="ARBA00022679"/>
    </source>
</evidence>
<name>A0ABT4D441_9CLOT</name>
<evidence type="ECO:0000256" key="3">
    <source>
        <dbReference type="PIRNR" id="PIRNR000858"/>
    </source>
</evidence>
<dbReference type="SMART" id="SM00882">
    <property type="entry name" value="CoA_trans"/>
    <property type="match status" value="2"/>
</dbReference>
<dbReference type="PANTHER" id="PTHR43293:SF1">
    <property type="entry name" value="ACETATE COA-TRANSFERASE YDIF"/>
    <property type="match status" value="1"/>
</dbReference>
<organism evidence="4 5">
    <name type="scientific">Clostridium brassicae</name>
    <dbReference type="NCBI Taxonomy" id="2999072"/>
    <lineage>
        <taxon>Bacteria</taxon>
        <taxon>Bacillati</taxon>
        <taxon>Bacillota</taxon>
        <taxon>Clostridia</taxon>
        <taxon>Eubacteriales</taxon>
        <taxon>Clostridiaceae</taxon>
        <taxon>Clostridium</taxon>
    </lineage>
</organism>
<gene>
    <name evidence="4" type="ORF">OW729_00395</name>
</gene>
<protein>
    <submittedName>
        <fullName evidence="4">Acyl CoA:acetate/3-ketoacid CoA transferase</fullName>
    </submittedName>
</protein>
<dbReference type="PIRSF" id="PIRSF000858">
    <property type="entry name" value="SCOT-t"/>
    <property type="match status" value="1"/>
</dbReference>
<dbReference type="InterPro" id="IPR014388">
    <property type="entry name" value="3-oxoacid_CoA-transferase"/>
</dbReference>
<dbReference type="Gene3D" id="3.40.1080.10">
    <property type="entry name" value="Glutaconate Coenzyme A-transferase"/>
    <property type="match status" value="2"/>
</dbReference>
<dbReference type="Proteomes" id="UP001144612">
    <property type="component" value="Unassembled WGS sequence"/>
</dbReference>
<dbReference type="InterPro" id="IPR037171">
    <property type="entry name" value="NagB/RpiA_transferase-like"/>
</dbReference>
<evidence type="ECO:0000313" key="5">
    <source>
        <dbReference type="Proteomes" id="UP001144612"/>
    </source>
</evidence>
<accession>A0ABT4D441</accession>
<proteinExistence type="inferred from homology"/>
<comment type="caution">
    <text evidence="4">The sequence shown here is derived from an EMBL/GenBank/DDBJ whole genome shotgun (WGS) entry which is preliminary data.</text>
</comment>
<comment type="similarity">
    <text evidence="1 3">Belongs to the 3-oxoacid CoA-transferase family.</text>
</comment>
<evidence type="ECO:0000256" key="1">
    <source>
        <dbReference type="ARBA" id="ARBA00007154"/>
    </source>
</evidence>